<sequence>MSTRAVAPTAETCETPTTPPPGATPPRDNGCEGNLHSPRVREGSLHSLPSRGQRNRRRARGAMSAGSVATATGEGITVLAPITLVAPIEPDPGRPQRFRAITRLAVEATEPVFAGHYPGRPIFPGVCLLDCALRSARLARPTAVTDSRPTEIESARFTGIVVPGAIVTTELTWQPRDEGWRCSARLSTGDGEVATIRLRYGPGRRPEQHETVSADTVLDAADIRRMLPHRYPILLVDRVTELAAGERLTATKAVTGNEFCYAADTAGTAYPVPLLLESWVQAAALLAVGTPGTGGADALLLLGSVTGVGIGKPVLPGEIVTHRVILTRSLGDTLLFEGGSSVGAEPVQAVRQAVLAFRTEEPRSTHA</sequence>
<evidence type="ECO:0000256" key="3">
    <source>
        <dbReference type="SAM" id="MobiDB-lite"/>
    </source>
</evidence>
<accession>A0A419HJ81</accession>
<feature type="compositionally biased region" description="Low complexity" evidence="3">
    <location>
        <begin position="7"/>
        <end position="16"/>
    </location>
</feature>
<feature type="domain" description="ApeI dehydratase-like" evidence="4">
    <location>
        <begin position="100"/>
        <end position="179"/>
    </location>
</feature>
<dbReference type="AlphaFoldDB" id="A0A419HJ81"/>
<gene>
    <name evidence="5" type="ORF">D5S19_31015</name>
</gene>
<comment type="caution">
    <text evidence="5">The sequence shown here is derived from an EMBL/GenBank/DDBJ whole genome shotgun (WGS) entry which is preliminary data.</text>
</comment>
<dbReference type="Pfam" id="PF22818">
    <property type="entry name" value="ApeI-like"/>
    <property type="match status" value="1"/>
</dbReference>
<evidence type="ECO:0000313" key="5">
    <source>
        <dbReference type="EMBL" id="RJQ75858.1"/>
    </source>
</evidence>
<evidence type="ECO:0000256" key="2">
    <source>
        <dbReference type="ARBA" id="ARBA00023239"/>
    </source>
</evidence>
<evidence type="ECO:0000259" key="4">
    <source>
        <dbReference type="Pfam" id="PF22818"/>
    </source>
</evidence>
<dbReference type="SUPFAM" id="SSF54637">
    <property type="entry name" value="Thioesterase/thiol ester dehydrase-isomerase"/>
    <property type="match status" value="2"/>
</dbReference>
<dbReference type="InterPro" id="IPR029069">
    <property type="entry name" value="HotDog_dom_sf"/>
</dbReference>
<dbReference type="EMBL" id="QZFV01000153">
    <property type="protein sequence ID" value="RJQ75858.1"/>
    <property type="molecule type" value="Genomic_DNA"/>
</dbReference>
<dbReference type="PANTHER" id="PTHR30272">
    <property type="entry name" value="3-HYDROXYACYL-[ACYL-CARRIER-PROTEIN] DEHYDRATASE"/>
    <property type="match status" value="1"/>
</dbReference>
<keyword evidence="2" id="KW-0456">Lyase</keyword>
<evidence type="ECO:0000256" key="1">
    <source>
        <dbReference type="ARBA" id="ARBA00009174"/>
    </source>
</evidence>
<dbReference type="PANTHER" id="PTHR30272:SF1">
    <property type="entry name" value="3-HYDROXYACYL-[ACYL-CARRIER-PROTEIN] DEHYDRATASE"/>
    <property type="match status" value="1"/>
</dbReference>
<dbReference type="Pfam" id="PF07977">
    <property type="entry name" value="FabA"/>
    <property type="match status" value="1"/>
</dbReference>
<comment type="similarity">
    <text evidence="1">Belongs to the thioester dehydratase family. FabZ subfamily.</text>
</comment>
<reference evidence="5 6" key="1">
    <citation type="submission" date="2018-09" db="EMBL/GenBank/DDBJ databases">
        <title>YIM PH 21725 draft genome.</title>
        <authorList>
            <person name="Miao C."/>
        </authorList>
    </citation>
    <scope>NUCLEOTIDE SEQUENCE [LARGE SCALE GENOMIC DNA]</scope>
    <source>
        <strain evidence="6">YIM PH21725</strain>
    </source>
</reference>
<evidence type="ECO:0000313" key="6">
    <source>
        <dbReference type="Proteomes" id="UP000285112"/>
    </source>
</evidence>
<dbReference type="InterPro" id="IPR013114">
    <property type="entry name" value="FabA_FabZ"/>
</dbReference>
<dbReference type="GO" id="GO:0016829">
    <property type="term" value="F:lyase activity"/>
    <property type="evidence" value="ECO:0007669"/>
    <property type="project" value="UniProtKB-KW"/>
</dbReference>
<dbReference type="Proteomes" id="UP000285112">
    <property type="component" value="Unassembled WGS sequence"/>
</dbReference>
<dbReference type="InterPro" id="IPR054545">
    <property type="entry name" value="ApeI-like"/>
</dbReference>
<feature type="region of interest" description="Disordered" evidence="3">
    <location>
        <begin position="1"/>
        <end position="68"/>
    </location>
</feature>
<dbReference type="Gene3D" id="3.10.129.10">
    <property type="entry name" value="Hotdog Thioesterase"/>
    <property type="match status" value="2"/>
</dbReference>
<name>A0A419HJ81_9PSEU</name>
<keyword evidence="6" id="KW-1185">Reference proteome</keyword>
<protein>
    <recommendedName>
        <fullName evidence="4">ApeI dehydratase-like domain-containing protein</fullName>
    </recommendedName>
</protein>
<proteinExistence type="inferred from homology"/>
<organism evidence="5 6">
    <name type="scientific">Amycolatopsis panacis</name>
    <dbReference type="NCBI Taxonomy" id="2340917"/>
    <lineage>
        <taxon>Bacteria</taxon>
        <taxon>Bacillati</taxon>
        <taxon>Actinomycetota</taxon>
        <taxon>Actinomycetes</taxon>
        <taxon>Pseudonocardiales</taxon>
        <taxon>Pseudonocardiaceae</taxon>
        <taxon>Amycolatopsis</taxon>
    </lineage>
</organism>